<keyword evidence="12" id="KW-1185">Reference proteome</keyword>
<dbReference type="Proteomes" id="UP000765509">
    <property type="component" value="Unassembled WGS sequence"/>
</dbReference>
<evidence type="ECO:0000313" key="11">
    <source>
        <dbReference type="EMBL" id="MBW0473868.1"/>
    </source>
</evidence>
<feature type="region of interest" description="Disordered" evidence="8">
    <location>
        <begin position="1"/>
        <end position="33"/>
    </location>
</feature>
<keyword evidence="6" id="KW-0406">Ion transport</keyword>
<dbReference type="AlphaFoldDB" id="A0A9Q3BYY9"/>
<dbReference type="PANTHER" id="PTHR45755:SF4">
    <property type="entry name" value="ZINC TRANSPORTER 7"/>
    <property type="match status" value="1"/>
</dbReference>
<dbReference type="InterPro" id="IPR027469">
    <property type="entry name" value="Cation_efflux_TMD_sf"/>
</dbReference>
<dbReference type="SUPFAM" id="SSF161111">
    <property type="entry name" value="Cation efflux protein transmembrane domain-like"/>
    <property type="match status" value="1"/>
</dbReference>
<feature type="transmembrane region" description="Helical" evidence="9">
    <location>
        <begin position="253"/>
        <end position="276"/>
    </location>
</feature>
<dbReference type="FunFam" id="1.20.1510.10:FF:000014">
    <property type="entry name" value="Cation efflux protein/ zinc transporter"/>
    <property type="match status" value="1"/>
</dbReference>
<dbReference type="EMBL" id="AVOT02003564">
    <property type="protein sequence ID" value="MBW0473868.1"/>
    <property type="molecule type" value="Genomic_DNA"/>
</dbReference>
<dbReference type="InterPro" id="IPR058533">
    <property type="entry name" value="Cation_efflux_TM"/>
</dbReference>
<protein>
    <recommendedName>
        <fullName evidence="10">Cation efflux protein transmembrane domain-containing protein</fullName>
    </recommendedName>
</protein>
<comment type="subcellular location">
    <subcellularLocation>
        <location evidence="1">Membrane</location>
        <topology evidence="1">Multi-pass membrane protein</topology>
    </subcellularLocation>
</comment>
<dbReference type="NCBIfam" id="TIGR01297">
    <property type="entry name" value="CDF"/>
    <property type="match status" value="1"/>
</dbReference>
<evidence type="ECO:0000256" key="6">
    <source>
        <dbReference type="ARBA" id="ARBA00023065"/>
    </source>
</evidence>
<accession>A0A9Q3BYY9</accession>
<gene>
    <name evidence="11" type="ORF">O181_013583</name>
</gene>
<evidence type="ECO:0000256" key="8">
    <source>
        <dbReference type="SAM" id="MobiDB-lite"/>
    </source>
</evidence>
<comment type="caution">
    <text evidence="11">The sequence shown here is derived from an EMBL/GenBank/DDBJ whole genome shotgun (WGS) entry which is preliminary data.</text>
</comment>
<evidence type="ECO:0000256" key="2">
    <source>
        <dbReference type="ARBA" id="ARBA00008873"/>
    </source>
</evidence>
<proteinExistence type="inferred from homology"/>
<evidence type="ECO:0000256" key="5">
    <source>
        <dbReference type="ARBA" id="ARBA00022989"/>
    </source>
</evidence>
<reference evidence="11" key="1">
    <citation type="submission" date="2021-03" db="EMBL/GenBank/DDBJ databases">
        <title>Draft genome sequence of rust myrtle Austropuccinia psidii MF-1, a brazilian biotype.</title>
        <authorList>
            <person name="Quecine M.C."/>
            <person name="Pachon D.M.R."/>
            <person name="Bonatelli M.L."/>
            <person name="Correr F.H."/>
            <person name="Franceschini L.M."/>
            <person name="Leite T.F."/>
            <person name="Margarido G.R.A."/>
            <person name="Almeida C.A."/>
            <person name="Ferrarezi J.A."/>
            <person name="Labate C.A."/>
        </authorList>
    </citation>
    <scope>NUCLEOTIDE SEQUENCE</scope>
    <source>
        <strain evidence="11">MF-1</strain>
    </source>
</reference>
<feature type="transmembrane region" description="Helical" evidence="9">
    <location>
        <begin position="512"/>
        <end position="531"/>
    </location>
</feature>
<feature type="transmembrane region" description="Helical" evidence="9">
    <location>
        <begin position="481"/>
        <end position="500"/>
    </location>
</feature>
<feature type="transmembrane region" description="Helical" evidence="9">
    <location>
        <begin position="282"/>
        <end position="298"/>
    </location>
</feature>
<sequence>MSIQQTSTTFDHDHDHQHHHHHHQHHHQSDSQRIRGRVKLEVLNEKILNPSKNQTQFNDRNPHLLISNQERHQDQEQVQNQNQNHNQNQEQVQNENYKILKFLIQSISLSFSLNFLKSSNDPNRLRNLNNLFIQSTLILIFKALFNLLNLNQILRSLFFNHHPNHLNNANQSTIKSKKFNAHNHHILKNALWMVLDHTFLIISLTQLSVPRVFILTTFSNLWSYSISNFFYALLFNSLNSVKLISSRQTSSNLFWPGLVGICMLISCFAIDLHLNFSNHSDFLRLAIGYASILVYLIARGNLSSNLHIKSPKNLEIYQSTTLIATGIASLLSLTSFVIFPPHQSYPYLQPPSQHLIPLSALYSFIDYLYTIYPSSVTQLGSWQGESSLTWIVIGALSCQFVGALGFNAPLGTFSDALITLICCLAISNMIQFELLPSTSNRSINQSSGALTLNFMLRMTSYLRKLKSVIETILSNPESRNIYFFLCLNLAYMVVQTTYGIWTNSLGLISDSIHMFFDCMALAVGLFASVMATWPPDQQFTYGYGRVETLSGFANALFLMLISVFIVFEAIQRLIEPPKMNTNQLLMVSSMGLVVNLVGMFATGHHHHHGHSHCHGHGHSHNMKGVFLHVLADTLGSVGVIISTLLIERYGWTGFDPIASIFIAVLIFASVVPLVQDSAKILMLDLGDEKEREVRMALGKLSTIEGLSSYSAPRFWPKDSTMICGSIHLQLDPREHVSTQSSLLLLKQDEEKDQNDWTYEGIEKIKKKVLKILNQEISGLDELIIQIEGFKGFKECFCLTNCLS</sequence>
<dbReference type="GO" id="GO:0005794">
    <property type="term" value="C:Golgi apparatus"/>
    <property type="evidence" value="ECO:0007669"/>
    <property type="project" value="TreeGrafter"/>
</dbReference>
<keyword evidence="4 9" id="KW-0812">Transmembrane</keyword>
<feature type="transmembrane region" description="Helical" evidence="9">
    <location>
        <begin position="624"/>
        <end position="645"/>
    </location>
</feature>
<feature type="transmembrane region" description="Helical" evidence="9">
    <location>
        <begin position="657"/>
        <end position="674"/>
    </location>
</feature>
<dbReference type="GO" id="GO:0006882">
    <property type="term" value="P:intracellular zinc ion homeostasis"/>
    <property type="evidence" value="ECO:0007669"/>
    <property type="project" value="InterPro"/>
</dbReference>
<dbReference type="PANTHER" id="PTHR45755">
    <property type="match status" value="1"/>
</dbReference>
<keyword evidence="7 9" id="KW-0472">Membrane</keyword>
<name>A0A9Q3BYY9_9BASI</name>
<dbReference type="OrthoDB" id="2506319at2759"/>
<evidence type="ECO:0000256" key="7">
    <source>
        <dbReference type="ARBA" id="ARBA00023136"/>
    </source>
</evidence>
<dbReference type="GO" id="GO:0031410">
    <property type="term" value="C:cytoplasmic vesicle"/>
    <property type="evidence" value="ECO:0007669"/>
    <property type="project" value="TreeGrafter"/>
</dbReference>
<evidence type="ECO:0000256" key="3">
    <source>
        <dbReference type="ARBA" id="ARBA00022448"/>
    </source>
</evidence>
<comment type="similarity">
    <text evidence="2">Belongs to the cation diffusion facilitator (CDF) transporter (TC 2.A.4) family. SLC30A subfamily.</text>
</comment>
<feature type="transmembrane region" description="Helical" evidence="9">
    <location>
        <begin position="128"/>
        <end position="148"/>
    </location>
</feature>
<evidence type="ECO:0000256" key="1">
    <source>
        <dbReference type="ARBA" id="ARBA00004141"/>
    </source>
</evidence>
<feature type="transmembrane region" description="Helical" evidence="9">
    <location>
        <begin position="221"/>
        <end position="241"/>
    </location>
</feature>
<evidence type="ECO:0000259" key="10">
    <source>
        <dbReference type="Pfam" id="PF01545"/>
    </source>
</evidence>
<evidence type="ECO:0000313" key="12">
    <source>
        <dbReference type="Proteomes" id="UP000765509"/>
    </source>
</evidence>
<dbReference type="GO" id="GO:0016020">
    <property type="term" value="C:membrane"/>
    <property type="evidence" value="ECO:0007669"/>
    <property type="project" value="UniProtKB-SubCell"/>
</dbReference>
<feature type="compositionally biased region" description="Basic residues" evidence="8">
    <location>
        <begin position="17"/>
        <end position="26"/>
    </location>
</feature>
<evidence type="ECO:0000256" key="4">
    <source>
        <dbReference type="ARBA" id="ARBA00022692"/>
    </source>
</evidence>
<organism evidence="11 12">
    <name type="scientific">Austropuccinia psidii MF-1</name>
    <dbReference type="NCBI Taxonomy" id="1389203"/>
    <lineage>
        <taxon>Eukaryota</taxon>
        <taxon>Fungi</taxon>
        <taxon>Dikarya</taxon>
        <taxon>Basidiomycota</taxon>
        <taxon>Pucciniomycotina</taxon>
        <taxon>Pucciniomycetes</taxon>
        <taxon>Pucciniales</taxon>
        <taxon>Sphaerophragmiaceae</taxon>
        <taxon>Austropuccinia</taxon>
    </lineage>
</organism>
<feature type="transmembrane region" description="Helical" evidence="9">
    <location>
        <begin position="552"/>
        <end position="571"/>
    </location>
</feature>
<dbReference type="InterPro" id="IPR002524">
    <property type="entry name" value="Cation_efflux"/>
</dbReference>
<feature type="transmembrane region" description="Helical" evidence="9">
    <location>
        <begin position="319"/>
        <end position="339"/>
    </location>
</feature>
<dbReference type="Pfam" id="PF01545">
    <property type="entry name" value="Cation_efflux"/>
    <property type="match status" value="1"/>
</dbReference>
<dbReference type="GO" id="GO:1904257">
    <property type="term" value="P:zinc ion import into Golgi lumen"/>
    <property type="evidence" value="ECO:0007669"/>
    <property type="project" value="TreeGrafter"/>
</dbReference>
<feature type="transmembrane region" description="Helical" evidence="9">
    <location>
        <begin position="583"/>
        <end position="603"/>
    </location>
</feature>
<dbReference type="InterPro" id="IPR045316">
    <property type="entry name" value="Msc2-like"/>
</dbReference>
<feature type="domain" description="Cation efflux protein transmembrane" evidence="10">
    <location>
        <begin position="482"/>
        <end position="682"/>
    </location>
</feature>
<dbReference type="GO" id="GO:0005385">
    <property type="term" value="F:zinc ion transmembrane transporter activity"/>
    <property type="evidence" value="ECO:0007669"/>
    <property type="project" value="InterPro"/>
</dbReference>
<feature type="transmembrane region" description="Helical" evidence="9">
    <location>
        <begin position="99"/>
        <end position="116"/>
    </location>
</feature>
<dbReference type="Gene3D" id="1.20.1510.10">
    <property type="entry name" value="Cation efflux protein transmembrane domain"/>
    <property type="match status" value="1"/>
</dbReference>
<keyword evidence="3" id="KW-0813">Transport</keyword>
<keyword evidence="5 9" id="KW-1133">Transmembrane helix</keyword>
<evidence type="ECO:0000256" key="9">
    <source>
        <dbReference type="SAM" id="Phobius"/>
    </source>
</evidence>